<dbReference type="Gene3D" id="2.60.120.200">
    <property type="match status" value="1"/>
</dbReference>
<evidence type="ECO:0000256" key="13">
    <source>
        <dbReference type="ARBA" id="ARBA00022840"/>
    </source>
</evidence>
<feature type="binding site" evidence="18">
    <location>
        <position position="377"/>
    </location>
    <ligand>
        <name>ATP</name>
        <dbReference type="ChEBI" id="CHEBI:30616"/>
    </ligand>
</feature>
<feature type="signal peptide" evidence="20">
    <location>
        <begin position="1"/>
        <end position="27"/>
    </location>
</feature>
<keyword evidence="8 19" id="KW-0812">Transmembrane</keyword>
<evidence type="ECO:0000256" key="9">
    <source>
        <dbReference type="ARBA" id="ARBA00022729"/>
    </source>
</evidence>
<evidence type="ECO:0000256" key="15">
    <source>
        <dbReference type="ARBA" id="ARBA00023136"/>
    </source>
</evidence>
<dbReference type="PROSITE" id="PS00108">
    <property type="entry name" value="PROTEIN_KINASE_ST"/>
    <property type="match status" value="1"/>
</dbReference>
<keyword evidence="9 20" id="KW-0732">Signal</keyword>
<dbReference type="InterPro" id="IPR013320">
    <property type="entry name" value="ConA-like_dom_sf"/>
</dbReference>
<organism evidence="22 23">
    <name type="scientific">Taxus chinensis</name>
    <name type="common">Chinese yew</name>
    <name type="synonym">Taxus wallichiana var. chinensis</name>
    <dbReference type="NCBI Taxonomy" id="29808"/>
    <lineage>
        <taxon>Eukaryota</taxon>
        <taxon>Viridiplantae</taxon>
        <taxon>Streptophyta</taxon>
        <taxon>Embryophyta</taxon>
        <taxon>Tracheophyta</taxon>
        <taxon>Spermatophyta</taxon>
        <taxon>Pinopsida</taxon>
        <taxon>Pinidae</taxon>
        <taxon>Conifers II</taxon>
        <taxon>Cupressales</taxon>
        <taxon>Taxaceae</taxon>
        <taxon>Taxus</taxon>
    </lineage>
</organism>
<comment type="catalytic activity">
    <reaction evidence="17">
        <text>L-seryl-[protein] + ATP = O-phospho-L-seryl-[protein] + ADP + H(+)</text>
        <dbReference type="Rhea" id="RHEA:17989"/>
        <dbReference type="Rhea" id="RHEA-COMP:9863"/>
        <dbReference type="Rhea" id="RHEA-COMP:11604"/>
        <dbReference type="ChEBI" id="CHEBI:15378"/>
        <dbReference type="ChEBI" id="CHEBI:29999"/>
        <dbReference type="ChEBI" id="CHEBI:30616"/>
        <dbReference type="ChEBI" id="CHEBI:83421"/>
        <dbReference type="ChEBI" id="CHEBI:456216"/>
        <dbReference type="EC" id="2.7.11.1"/>
    </reaction>
</comment>
<comment type="similarity">
    <text evidence="3">In the C-terminal section; belongs to the protein kinase superfamily. Ser/Thr protein kinase family.</text>
</comment>
<evidence type="ECO:0000259" key="21">
    <source>
        <dbReference type="PROSITE" id="PS50011"/>
    </source>
</evidence>
<dbReference type="Proteomes" id="UP000824469">
    <property type="component" value="Unassembled WGS sequence"/>
</dbReference>
<dbReference type="FunFam" id="3.30.200.20:FF:000178">
    <property type="entry name" value="serine/threonine-protein kinase PBS1-like"/>
    <property type="match status" value="1"/>
</dbReference>
<protein>
    <recommendedName>
        <fullName evidence="4">non-specific serine/threonine protein kinase</fullName>
        <ecNumber evidence="4">2.7.11.1</ecNumber>
    </recommendedName>
</protein>
<evidence type="ECO:0000256" key="4">
    <source>
        <dbReference type="ARBA" id="ARBA00012513"/>
    </source>
</evidence>
<comment type="catalytic activity">
    <reaction evidence="16">
        <text>L-threonyl-[protein] + ATP = O-phospho-L-threonyl-[protein] + ADP + H(+)</text>
        <dbReference type="Rhea" id="RHEA:46608"/>
        <dbReference type="Rhea" id="RHEA-COMP:11060"/>
        <dbReference type="Rhea" id="RHEA-COMP:11605"/>
        <dbReference type="ChEBI" id="CHEBI:15378"/>
        <dbReference type="ChEBI" id="CHEBI:30013"/>
        <dbReference type="ChEBI" id="CHEBI:30616"/>
        <dbReference type="ChEBI" id="CHEBI:61977"/>
        <dbReference type="ChEBI" id="CHEBI:456216"/>
        <dbReference type="EC" id="2.7.11.1"/>
    </reaction>
</comment>
<dbReference type="InterPro" id="IPR001220">
    <property type="entry name" value="Legume_lectin_dom"/>
</dbReference>
<dbReference type="AlphaFoldDB" id="A0AA38FSK9"/>
<evidence type="ECO:0000313" key="23">
    <source>
        <dbReference type="Proteomes" id="UP000824469"/>
    </source>
</evidence>
<dbReference type="InterPro" id="IPR008271">
    <property type="entry name" value="Ser/Thr_kinase_AS"/>
</dbReference>
<dbReference type="Gene3D" id="1.10.510.10">
    <property type="entry name" value="Transferase(Phosphotransferase) domain 1"/>
    <property type="match status" value="1"/>
</dbReference>
<dbReference type="SUPFAM" id="SSF56112">
    <property type="entry name" value="Protein kinase-like (PK-like)"/>
    <property type="match status" value="1"/>
</dbReference>
<dbReference type="Pfam" id="PF00069">
    <property type="entry name" value="Pkinase"/>
    <property type="match status" value="1"/>
</dbReference>
<dbReference type="CDD" id="cd14066">
    <property type="entry name" value="STKc_IRAK"/>
    <property type="match status" value="1"/>
</dbReference>
<keyword evidence="15 19" id="KW-0472">Membrane</keyword>
<evidence type="ECO:0000256" key="6">
    <source>
        <dbReference type="ARBA" id="ARBA00022527"/>
    </source>
</evidence>
<evidence type="ECO:0000256" key="18">
    <source>
        <dbReference type="PROSITE-ProRule" id="PRU10141"/>
    </source>
</evidence>
<dbReference type="InterPro" id="IPR017441">
    <property type="entry name" value="Protein_kinase_ATP_BS"/>
</dbReference>
<keyword evidence="10" id="KW-0430">Lectin</keyword>
<dbReference type="GO" id="GO:0030246">
    <property type="term" value="F:carbohydrate binding"/>
    <property type="evidence" value="ECO:0007669"/>
    <property type="project" value="UniProtKB-KW"/>
</dbReference>
<sequence>MFTPFQLSSFLTVLLLWPLLASQFIQAKTFSYGNFNETGILLLSDSVINSERVLTLTNQTLRLIGRALHPDPIRIKNNYNSVLSFSTTFVFSIVTSPHVLAGHGMTFLMAPNKSLMGAKGTQFLGLFNSSTNGLQSNHLFAVEFDTNFSPEFGDIDDNHVGVDLNSLQSLESQSAGYWIDRNLLRNLSLKSGKNIQAWIDYDHVQDQLNVTVALAGMEKPVRPLISVGNFNLSGVVEEEVYVGFSAATGAYGLEGHYILGWSFSTDGKAPPLDLSRLPSFIRKKSITETRGFTAAVAVTSAVLFLVAVFFVTRKLKKIKDTQLIEAWELEFWPHRIPFEELKAATQGFRNEQLLGSGGFGRVYRGVLPANGLEVAVKCITKDSTEGMKEFIAEISSVGRLQHRNLVQLRGWCRKKEQLFIVYDYMPNGSLDKMIFPSREAKKIALSWPQRYAILKGVAAGLLYLHEQWDRRVVHRDVKSSNILLDSELNAKLGDFGLARLYDHTQNPQTTRVVGTVGYIAPEVTNTGKVTPSSDVFSFGIVLLEVACGRRPVDFSKDSEQLVLLDWVRDLHQKRELVRAADPNLNGMYDMEEMERVLKLGLFCSHSQPEKRLTIKTALQIMEGQAPLPVNEISWVSVDASVADYSHVDLHVTDESNSLLAFASKSVDFATTSTSQKYQGDSSDYEVGR</sequence>
<evidence type="ECO:0000256" key="12">
    <source>
        <dbReference type="ARBA" id="ARBA00022777"/>
    </source>
</evidence>
<evidence type="ECO:0000256" key="1">
    <source>
        <dbReference type="ARBA" id="ARBA00004251"/>
    </source>
</evidence>
<evidence type="ECO:0000256" key="11">
    <source>
        <dbReference type="ARBA" id="ARBA00022741"/>
    </source>
</evidence>
<evidence type="ECO:0000313" key="22">
    <source>
        <dbReference type="EMBL" id="KAH9309761.1"/>
    </source>
</evidence>
<keyword evidence="11 18" id="KW-0547">Nucleotide-binding</keyword>
<name>A0AA38FSK9_TAXCH</name>
<evidence type="ECO:0000256" key="2">
    <source>
        <dbReference type="ARBA" id="ARBA00008536"/>
    </source>
</evidence>
<dbReference type="InterPro" id="IPR050528">
    <property type="entry name" value="L-type_Lectin-RKs"/>
</dbReference>
<reference evidence="22 23" key="1">
    <citation type="journal article" date="2021" name="Nat. Plants">
        <title>The Taxus genome provides insights into paclitaxel biosynthesis.</title>
        <authorList>
            <person name="Xiong X."/>
            <person name="Gou J."/>
            <person name="Liao Q."/>
            <person name="Li Y."/>
            <person name="Zhou Q."/>
            <person name="Bi G."/>
            <person name="Li C."/>
            <person name="Du R."/>
            <person name="Wang X."/>
            <person name="Sun T."/>
            <person name="Guo L."/>
            <person name="Liang H."/>
            <person name="Lu P."/>
            <person name="Wu Y."/>
            <person name="Zhang Z."/>
            <person name="Ro D.K."/>
            <person name="Shang Y."/>
            <person name="Huang S."/>
            <person name="Yan J."/>
        </authorList>
    </citation>
    <scope>NUCLEOTIDE SEQUENCE [LARGE SCALE GENOMIC DNA]</scope>
    <source>
        <strain evidence="22">Ta-2019</strain>
    </source>
</reference>
<dbReference type="PROSITE" id="PS00107">
    <property type="entry name" value="PROTEIN_KINASE_ATP"/>
    <property type="match status" value="1"/>
</dbReference>
<evidence type="ECO:0000256" key="20">
    <source>
        <dbReference type="SAM" id="SignalP"/>
    </source>
</evidence>
<evidence type="ECO:0000256" key="17">
    <source>
        <dbReference type="ARBA" id="ARBA00048679"/>
    </source>
</evidence>
<dbReference type="GO" id="GO:0005524">
    <property type="term" value="F:ATP binding"/>
    <property type="evidence" value="ECO:0007669"/>
    <property type="project" value="UniProtKB-UniRule"/>
</dbReference>
<feature type="domain" description="Protein kinase" evidence="21">
    <location>
        <begin position="348"/>
        <end position="627"/>
    </location>
</feature>
<feature type="transmembrane region" description="Helical" evidence="19">
    <location>
        <begin position="291"/>
        <end position="311"/>
    </location>
</feature>
<keyword evidence="6" id="KW-0723">Serine/threonine-protein kinase</keyword>
<dbReference type="SMART" id="SM00220">
    <property type="entry name" value="S_TKc"/>
    <property type="match status" value="1"/>
</dbReference>
<dbReference type="GO" id="GO:0005886">
    <property type="term" value="C:plasma membrane"/>
    <property type="evidence" value="ECO:0007669"/>
    <property type="project" value="UniProtKB-SubCell"/>
</dbReference>
<comment type="similarity">
    <text evidence="2">In the N-terminal section; belongs to the leguminous lectin family.</text>
</comment>
<keyword evidence="7" id="KW-0808">Transferase</keyword>
<keyword evidence="12" id="KW-0418">Kinase</keyword>
<evidence type="ECO:0000256" key="7">
    <source>
        <dbReference type="ARBA" id="ARBA00022679"/>
    </source>
</evidence>
<evidence type="ECO:0000256" key="10">
    <source>
        <dbReference type="ARBA" id="ARBA00022734"/>
    </source>
</evidence>
<dbReference type="Pfam" id="PF00139">
    <property type="entry name" value="Lectin_legB"/>
    <property type="match status" value="1"/>
</dbReference>
<dbReference type="InterPro" id="IPR011009">
    <property type="entry name" value="Kinase-like_dom_sf"/>
</dbReference>
<evidence type="ECO:0000256" key="3">
    <source>
        <dbReference type="ARBA" id="ARBA00010217"/>
    </source>
</evidence>
<dbReference type="FunFam" id="1.10.510.10:FF:000108">
    <property type="entry name" value="L-type lectin-domain containing receptor kinase S.4"/>
    <property type="match status" value="1"/>
</dbReference>
<dbReference type="GO" id="GO:0004674">
    <property type="term" value="F:protein serine/threonine kinase activity"/>
    <property type="evidence" value="ECO:0007669"/>
    <property type="project" value="UniProtKB-KW"/>
</dbReference>
<dbReference type="SUPFAM" id="SSF49899">
    <property type="entry name" value="Concanavalin A-like lectins/glucanases"/>
    <property type="match status" value="1"/>
</dbReference>
<keyword evidence="14 19" id="KW-1133">Transmembrane helix</keyword>
<dbReference type="InterPro" id="IPR000719">
    <property type="entry name" value="Prot_kinase_dom"/>
</dbReference>
<dbReference type="OMA" id="VEWVCEL"/>
<accession>A0AA38FSK9</accession>
<dbReference type="FunFam" id="2.60.120.200:FF:000112">
    <property type="entry name" value="L-type lectin-domain containing receptor kinase V.9"/>
    <property type="match status" value="1"/>
</dbReference>
<proteinExistence type="inferred from homology"/>
<comment type="caution">
    <text evidence="22">The sequence shown here is derived from an EMBL/GenBank/DDBJ whole genome shotgun (WGS) entry which is preliminary data.</text>
</comment>
<comment type="subcellular location">
    <subcellularLocation>
        <location evidence="1">Cell membrane</location>
        <topology evidence="1">Single-pass type I membrane protein</topology>
    </subcellularLocation>
</comment>
<evidence type="ECO:0000256" key="5">
    <source>
        <dbReference type="ARBA" id="ARBA00022475"/>
    </source>
</evidence>
<keyword evidence="23" id="KW-1185">Reference proteome</keyword>
<dbReference type="Gene3D" id="3.30.200.20">
    <property type="entry name" value="Phosphorylase Kinase, domain 1"/>
    <property type="match status" value="1"/>
</dbReference>
<dbReference type="EMBL" id="JAHRHJ020000007">
    <property type="protein sequence ID" value="KAH9309761.1"/>
    <property type="molecule type" value="Genomic_DNA"/>
</dbReference>
<keyword evidence="13 18" id="KW-0067">ATP-binding</keyword>
<evidence type="ECO:0000256" key="16">
    <source>
        <dbReference type="ARBA" id="ARBA00047899"/>
    </source>
</evidence>
<evidence type="ECO:0000256" key="19">
    <source>
        <dbReference type="SAM" id="Phobius"/>
    </source>
</evidence>
<gene>
    <name evidence="22" type="ORF">KI387_037672</name>
</gene>
<keyword evidence="5" id="KW-1003">Cell membrane</keyword>
<dbReference type="PROSITE" id="PS50011">
    <property type="entry name" value="PROTEIN_KINASE_DOM"/>
    <property type="match status" value="1"/>
</dbReference>
<dbReference type="EC" id="2.7.11.1" evidence="4"/>
<evidence type="ECO:0000256" key="8">
    <source>
        <dbReference type="ARBA" id="ARBA00022692"/>
    </source>
</evidence>
<dbReference type="CDD" id="cd06899">
    <property type="entry name" value="lectin_legume_LecRK_Arcelin_ConA"/>
    <property type="match status" value="1"/>
</dbReference>
<feature type="chain" id="PRO_5041214634" description="non-specific serine/threonine protein kinase" evidence="20">
    <location>
        <begin position="28"/>
        <end position="688"/>
    </location>
</feature>
<dbReference type="PANTHER" id="PTHR27007">
    <property type="match status" value="1"/>
</dbReference>
<evidence type="ECO:0000256" key="14">
    <source>
        <dbReference type="ARBA" id="ARBA00022989"/>
    </source>
</evidence>